<organism evidence="3 4">
    <name type="scientific">Nocardioides yefusunii</name>
    <dbReference type="NCBI Taxonomy" id="2500546"/>
    <lineage>
        <taxon>Bacteria</taxon>
        <taxon>Bacillati</taxon>
        <taxon>Actinomycetota</taxon>
        <taxon>Actinomycetes</taxon>
        <taxon>Propionibacteriales</taxon>
        <taxon>Nocardioidaceae</taxon>
        <taxon>Nocardioides</taxon>
    </lineage>
</organism>
<evidence type="ECO:0000313" key="3">
    <source>
        <dbReference type="EMBL" id="MFC6152151.1"/>
    </source>
</evidence>
<keyword evidence="2" id="KW-0472">Membrane</keyword>
<feature type="compositionally biased region" description="Basic and acidic residues" evidence="1">
    <location>
        <begin position="1"/>
        <end position="11"/>
    </location>
</feature>
<evidence type="ECO:0000256" key="1">
    <source>
        <dbReference type="SAM" id="MobiDB-lite"/>
    </source>
</evidence>
<feature type="compositionally biased region" description="Basic and acidic residues" evidence="1">
    <location>
        <begin position="25"/>
        <end position="41"/>
    </location>
</feature>
<evidence type="ECO:0000313" key="4">
    <source>
        <dbReference type="Proteomes" id="UP001596098"/>
    </source>
</evidence>
<evidence type="ECO:0000256" key="2">
    <source>
        <dbReference type="SAM" id="Phobius"/>
    </source>
</evidence>
<keyword evidence="2" id="KW-1133">Transmembrane helix</keyword>
<dbReference type="RefSeq" id="WP_128220210.1">
    <property type="nucleotide sequence ID" value="NZ_CP034929.1"/>
</dbReference>
<name>A0ABW1QRQ4_9ACTN</name>
<feature type="transmembrane region" description="Helical" evidence="2">
    <location>
        <begin position="57"/>
        <end position="79"/>
    </location>
</feature>
<dbReference type="EMBL" id="JBHSQI010000001">
    <property type="protein sequence ID" value="MFC6152151.1"/>
    <property type="molecule type" value="Genomic_DNA"/>
</dbReference>
<proteinExistence type="predicted"/>
<gene>
    <name evidence="3" type="ORF">ACFPWU_00515</name>
</gene>
<sequence length="81" mass="8460">MSDNSPDHRDTSQAAHGDTSGLHDYSGEKTDGLRHAHESVHDGLASADPTGSKGKPLLIAGFIIVMLLVLAAMLLIGVVKN</sequence>
<protein>
    <submittedName>
        <fullName evidence="3">Uncharacterized protein</fullName>
    </submittedName>
</protein>
<keyword evidence="4" id="KW-1185">Reference proteome</keyword>
<feature type="region of interest" description="Disordered" evidence="1">
    <location>
        <begin position="1"/>
        <end position="51"/>
    </location>
</feature>
<accession>A0ABW1QRQ4</accession>
<keyword evidence="2" id="KW-0812">Transmembrane</keyword>
<dbReference type="Proteomes" id="UP001596098">
    <property type="component" value="Unassembled WGS sequence"/>
</dbReference>
<reference evidence="4" key="1">
    <citation type="journal article" date="2019" name="Int. J. Syst. Evol. Microbiol.">
        <title>The Global Catalogue of Microorganisms (GCM) 10K type strain sequencing project: providing services to taxonomists for standard genome sequencing and annotation.</title>
        <authorList>
            <consortium name="The Broad Institute Genomics Platform"/>
            <consortium name="The Broad Institute Genome Sequencing Center for Infectious Disease"/>
            <person name="Wu L."/>
            <person name="Ma J."/>
        </authorList>
    </citation>
    <scope>NUCLEOTIDE SEQUENCE [LARGE SCALE GENOMIC DNA]</scope>
    <source>
        <strain evidence="4">DFY28</strain>
    </source>
</reference>
<comment type="caution">
    <text evidence="3">The sequence shown here is derived from an EMBL/GenBank/DDBJ whole genome shotgun (WGS) entry which is preliminary data.</text>
</comment>